<organism evidence="5 6">
    <name type="scientific">Piscinibacter koreensis</name>
    <dbReference type="NCBI Taxonomy" id="2742824"/>
    <lineage>
        <taxon>Bacteria</taxon>
        <taxon>Pseudomonadati</taxon>
        <taxon>Pseudomonadota</taxon>
        <taxon>Betaproteobacteria</taxon>
        <taxon>Burkholderiales</taxon>
        <taxon>Sphaerotilaceae</taxon>
        <taxon>Piscinibacter</taxon>
    </lineage>
</organism>
<reference evidence="5 6" key="1">
    <citation type="submission" date="2020-06" db="EMBL/GenBank/DDBJ databases">
        <title>Schlegella sp. ID0723 isolated from air conditioner.</title>
        <authorList>
            <person name="Kim D.Y."/>
            <person name="Kim D.-U."/>
        </authorList>
    </citation>
    <scope>NUCLEOTIDE SEQUENCE [LARGE SCALE GENOMIC DNA]</scope>
    <source>
        <strain evidence="5 6">ID0723</strain>
    </source>
</reference>
<dbReference type="AlphaFoldDB" id="A0A7Y6TVN5"/>
<dbReference type="Gene3D" id="3.90.550.10">
    <property type="entry name" value="Spore Coat Polysaccharide Biosynthesis Protein SpsA, Chain A"/>
    <property type="match status" value="1"/>
</dbReference>
<keyword evidence="6" id="KW-1185">Reference proteome</keyword>
<dbReference type="PANTHER" id="PTHR43584">
    <property type="entry name" value="NUCLEOTIDYL TRANSFERASE"/>
    <property type="match status" value="1"/>
</dbReference>
<protein>
    <submittedName>
        <fullName evidence="5">Phosphocholine cytidylyltransferase family protein</fullName>
    </submittedName>
</protein>
<dbReference type="SUPFAM" id="SSF53448">
    <property type="entry name" value="Nucleotide-diphospho-sugar transferases"/>
    <property type="match status" value="1"/>
</dbReference>
<name>A0A7Y6TVN5_9BURK</name>
<dbReference type="Proteomes" id="UP000529637">
    <property type="component" value="Unassembled WGS sequence"/>
</dbReference>
<proteinExistence type="predicted"/>
<sequence length="266" mass="28626">MRSFPSLPQRAVILAAGQGSRLLPLTEQLPKCLLDLSGRSMLEWQLRGLAAAGIPEAVVVTGFRADLVEAALERIAPPGLAVRTLFNPFYKLADNLASCWMARAEIAGGCLILNGDTLFEPAIAQRLVDAPAAPITVTIDRKPSYDADDMKVETDGGRLRAIGKTLPAERTDGESIGFLRFDATGAGHFVAEIERTMRTPEGPALWYLSAIHRLANAGVDVRVESIEGLDWGELDFPADLTWVRSLSAGWQAKSHAAAAHTDLQTA</sequence>
<dbReference type="EMBL" id="JABWMJ010000002">
    <property type="protein sequence ID" value="NUZ05225.1"/>
    <property type="molecule type" value="Genomic_DNA"/>
</dbReference>
<keyword evidence="3" id="KW-0460">Magnesium</keyword>
<dbReference type="CDD" id="cd02523">
    <property type="entry name" value="PC_cytidylyltransferase"/>
    <property type="match status" value="1"/>
</dbReference>
<dbReference type="InterPro" id="IPR029044">
    <property type="entry name" value="Nucleotide-diphossugar_trans"/>
</dbReference>
<feature type="domain" description="MobA-like NTP transferase" evidence="4">
    <location>
        <begin position="11"/>
        <end position="133"/>
    </location>
</feature>
<dbReference type="Pfam" id="PF12804">
    <property type="entry name" value="NTP_transf_3"/>
    <property type="match status" value="1"/>
</dbReference>
<accession>A0A7Y6TVN5</accession>
<dbReference type="InterPro" id="IPR050065">
    <property type="entry name" value="GlmU-like"/>
</dbReference>
<dbReference type="InterPro" id="IPR025877">
    <property type="entry name" value="MobA-like_NTP_Trfase"/>
</dbReference>
<gene>
    <name evidence="5" type="ORF">HQN59_05560</name>
</gene>
<dbReference type="PANTHER" id="PTHR43584:SF8">
    <property type="entry name" value="N-ACETYLMURAMATE ALPHA-1-PHOSPHATE URIDYLYLTRANSFERASE"/>
    <property type="match status" value="1"/>
</dbReference>
<dbReference type="GO" id="GO:0016779">
    <property type="term" value="F:nucleotidyltransferase activity"/>
    <property type="evidence" value="ECO:0007669"/>
    <property type="project" value="UniProtKB-KW"/>
</dbReference>
<keyword evidence="2 5" id="KW-0548">Nucleotidyltransferase</keyword>
<dbReference type="RefSeq" id="WP_176066915.1">
    <property type="nucleotide sequence ID" value="NZ_JABWMJ010000002.1"/>
</dbReference>
<evidence type="ECO:0000313" key="5">
    <source>
        <dbReference type="EMBL" id="NUZ05225.1"/>
    </source>
</evidence>
<evidence type="ECO:0000259" key="4">
    <source>
        <dbReference type="Pfam" id="PF12804"/>
    </source>
</evidence>
<evidence type="ECO:0000256" key="1">
    <source>
        <dbReference type="ARBA" id="ARBA00022679"/>
    </source>
</evidence>
<evidence type="ECO:0000256" key="2">
    <source>
        <dbReference type="ARBA" id="ARBA00022695"/>
    </source>
</evidence>
<comment type="caution">
    <text evidence="5">The sequence shown here is derived from an EMBL/GenBank/DDBJ whole genome shotgun (WGS) entry which is preliminary data.</text>
</comment>
<evidence type="ECO:0000313" key="6">
    <source>
        <dbReference type="Proteomes" id="UP000529637"/>
    </source>
</evidence>
<evidence type="ECO:0000256" key="3">
    <source>
        <dbReference type="ARBA" id="ARBA00022842"/>
    </source>
</evidence>
<keyword evidence="1 5" id="KW-0808">Transferase</keyword>